<dbReference type="Gene3D" id="3.20.20.80">
    <property type="entry name" value="Glycosidases"/>
    <property type="match status" value="1"/>
</dbReference>
<protein>
    <recommendedName>
        <fullName evidence="7">Beta-glucosidase</fullName>
    </recommendedName>
</protein>
<dbReference type="InterPro" id="IPR017853">
    <property type="entry name" value="GH"/>
</dbReference>
<evidence type="ECO:0000256" key="2">
    <source>
        <dbReference type="ARBA" id="ARBA00022801"/>
    </source>
</evidence>
<sequence>MLTVQDARNLAVKAESILNEKQWEFKRYSGEKSLGDKGKEVVTATPTRSSVGKGSINGGRSNKFPYKLVHKAGRNNVVTDALSRQRIKDHTNADVAPDFYHRYKEDVALMKNMGLDAFRFSISWARILPRIKPFVALFHWDLPQALEDEYGGFLNAKIVEDFRNYSDICFKEFGDRVKNWLTINEPTTFTLQGYATGVQAPGRCDSGTEPYIVGHNILLAHAAAVKLYREQYQKTQQGQIALTLVSDWFVPKTDSEADKIAAERMVNFTLGWFLEPLTFGDYPGTMKSHVGERLPKFTEEQSNMVKGSFDFLGMNYYTAMFAADNPTNYSKSSYLTDSRVEISFDRNGEPIGRQAGSFWLHYYPTGLKNLLLHAKKYYSPSTIYITENGVDEINNTTLPLEQQLADEWRIDYHFSHLTSVQEAIKEGVNVKGYFAWTLLDVFEWASGFTVRFGINYVDFNGGFKRIPKQSARWFQTMLKG</sequence>
<comment type="similarity">
    <text evidence="1 4">Belongs to the glycosyl hydrolase 1 family.</text>
</comment>
<dbReference type="GO" id="GO:0008422">
    <property type="term" value="F:beta-glucosidase activity"/>
    <property type="evidence" value="ECO:0007669"/>
    <property type="project" value="TreeGrafter"/>
</dbReference>
<dbReference type="PANTHER" id="PTHR10353:SF137">
    <property type="entry name" value="MYROSINASE 3-RELATED"/>
    <property type="match status" value="1"/>
</dbReference>
<dbReference type="InterPro" id="IPR001360">
    <property type="entry name" value="Glyco_hydro_1"/>
</dbReference>
<evidence type="ECO:0000313" key="5">
    <source>
        <dbReference type="EMBL" id="KAJ8747774.1"/>
    </source>
</evidence>
<accession>A0AAV8S6H6</accession>
<dbReference type="Proteomes" id="UP001159364">
    <property type="component" value="Unassembled WGS sequence"/>
</dbReference>
<evidence type="ECO:0000256" key="1">
    <source>
        <dbReference type="ARBA" id="ARBA00010838"/>
    </source>
</evidence>
<proteinExistence type="inferred from homology"/>
<keyword evidence="3" id="KW-0326">Glycosidase</keyword>
<organism evidence="5 6">
    <name type="scientific">Erythroxylum novogranatense</name>
    <dbReference type="NCBI Taxonomy" id="1862640"/>
    <lineage>
        <taxon>Eukaryota</taxon>
        <taxon>Viridiplantae</taxon>
        <taxon>Streptophyta</taxon>
        <taxon>Embryophyta</taxon>
        <taxon>Tracheophyta</taxon>
        <taxon>Spermatophyta</taxon>
        <taxon>Magnoliopsida</taxon>
        <taxon>eudicotyledons</taxon>
        <taxon>Gunneridae</taxon>
        <taxon>Pentapetalae</taxon>
        <taxon>rosids</taxon>
        <taxon>fabids</taxon>
        <taxon>Malpighiales</taxon>
        <taxon>Erythroxylaceae</taxon>
        <taxon>Erythroxylum</taxon>
    </lineage>
</organism>
<evidence type="ECO:0000256" key="3">
    <source>
        <dbReference type="ARBA" id="ARBA00023295"/>
    </source>
</evidence>
<dbReference type="GO" id="GO:0005975">
    <property type="term" value="P:carbohydrate metabolic process"/>
    <property type="evidence" value="ECO:0007669"/>
    <property type="project" value="InterPro"/>
</dbReference>
<dbReference type="FunFam" id="3.20.20.80:FF:000020">
    <property type="entry name" value="Beta-glucosidase 12"/>
    <property type="match status" value="1"/>
</dbReference>
<dbReference type="PANTHER" id="PTHR10353">
    <property type="entry name" value="GLYCOSYL HYDROLASE"/>
    <property type="match status" value="1"/>
</dbReference>
<evidence type="ECO:0000313" key="6">
    <source>
        <dbReference type="Proteomes" id="UP001159364"/>
    </source>
</evidence>
<dbReference type="PRINTS" id="PR00131">
    <property type="entry name" value="GLHYDRLASE1"/>
</dbReference>
<reference evidence="5 6" key="1">
    <citation type="submission" date="2021-09" db="EMBL/GenBank/DDBJ databases">
        <title>Genomic insights and catalytic innovation underlie evolution of tropane alkaloids biosynthesis.</title>
        <authorList>
            <person name="Wang Y.-J."/>
            <person name="Tian T."/>
            <person name="Huang J.-P."/>
            <person name="Huang S.-X."/>
        </authorList>
    </citation>
    <scope>NUCLEOTIDE SEQUENCE [LARGE SCALE GENOMIC DNA]</scope>
    <source>
        <strain evidence="5">KIB-2018</strain>
        <tissue evidence="5">Leaf</tissue>
    </source>
</reference>
<dbReference type="SUPFAM" id="SSF51445">
    <property type="entry name" value="(Trans)glycosidases"/>
    <property type="match status" value="1"/>
</dbReference>
<name>A0AAV8S6H6_9ROSI</name>
<dbReference type="AlphaFoldDB" id="A0AAV8S6H6"/>
<dbReference type="EMBL" id="JAIWQS010000083">
    <property type="protein sequence ID" value="KAJ8747774.1"/>
    <property type="molecule type" value="Genomic_DNA"/>
</dbReference>
<evidence type="ECO:0008006" key="7">
    <source>
        <dbReference type="Google" id="ProtNLM"/>
    </source>
</evidence>
<dbReference type="Pfam" id="PF00232">
    <property type="entry name" value="Glyco_hydro_1"/>
    <property type="match status" value="2"/>
</dbReference>
<gene>
    <name evidence="5" type="ORF">K2173_014453</name>
</gene>
<evidence type="ECO:0000256" key="4">
    <source>
        <dbReference type="RuleBase" id="RU003690"/>
    </source>
</evidence>
<comment type="caution">
    <text evidence="5">The sequence shown here is derived from an EMBL/GenBank/DDBJ whole genome shotgun (WGS) entry which is preliminary data.</text>
</comment>
<keyword evidence="6" id="KW-1185">Reference proteome</keyword>
<keyword evidence="2" id="KW-0378">Hydrolase</keyword>